<accession>A0ABX0YG05</accession>
<evidence type="ECO:0000256" key="1">
    <source>
        <dbReference type="SAM" id="MobiDB-lite"/>
    </source>
</evidence>
<reference evidence="2 3" key="1">
    <citation type="submission" date="2020-03" db="EMBL/GenBank/DDBJ databases">
        <authorList>
            <person name="Wang L."/>
            <person name="He N."/>
            <person name="Li Y."/>
            <person name="Fang Y."/>
            <person name="Zhang F."/>
        </authorList>
    </citation>
    <scope>NUCLEOTIDE SEQUENCE [LARGE SCALE GENOMIC DNA]</scope>
    <source>
        <strain evidence="3">hsmgli-8</strain>
    </source>
</reference>
<sequence>MLEISTITPGFTVSTIINSPQPKEARKLIAIISVDNSTRTPKSMLVDMPLKDAYRFDANNKLIPSAARVQLKALGLNKKGRAQLEITPPATNPNSSELDRWGKPSITFKEAHKGNYFLNTQEDQTRYVGNVWLLKYEKAPPTLAIEIPELRENSSENENTSATEQSGYKTLKDSAYKTRQYKSTSLERIATRMQTRWDSIASYFSKPDTAFDKLKVPQHVMETLGLGESSNAKEGTSGNASNHSPRNSLTSDHSNGLKPSNSPETLGNSSVSQKISTQHLPSKVIFIKAKGYLAAADGQKRPANNAGNIFQYTDNKNIQPGQIRRPSETSDTGQLVDESNYVKFPALEPDFETHETRPYFLASSQKNGVPTSSASYLGEARNPRFLNNSLAFKEDTRPTSSEESRTPPAAHSTRKTEARTQAFYNPTNNPNNPLKLFASSGLK</sequence>
<evidence type="ECO:0000313" key="3">
    <source>
        <dbReference type="Proteomes" id="UP000746535"/>
    </source>
</evidence>
<protein>
    <submittedName>
        <fullName evidence="2">Uncharacterized protein</fullName>
    </submittedName>
</protein>
<dbReference type="EMBL" id="JAAVJI010000004">
    <property type="protein sequence ID" value="NJP00963.1"/>
    <property type="molecule type" value="Genomic_DNA"/>
</dbReference>
<feature type="compositionally biased region" description="Polar residues" evidence="1">
    <location>
        <begin position="156"/>
        <end position="168"/>
    </location>
</feature>
<feature type="region of interest" description="Disordered" evidence="1">
    <location>
        <begin position="225"/>
        <end position="274"/>
    </location>
</feature>
<name>A0ABX0YG05_9PSED</name>
<keyword evidence="3" id="KW-1185">Reference proteome</keyword>
<dbReference type="RefSeq" id="WP_168083537.1">
    <property type="nucleotide sequence ID" value="NZ_JAAVJI010000004.1"/>
</dbReference>
<evidence type="ECO:0000313" key="2">
    <source>
        <dbReference type="EMBL" id="NJP00963.1"/>
    </source>
</evidence>
<comment type="caution">
    <text evidence="2">The sequence shown here is derived from an EMBL/GenBank/DDBJ whole genome shotgun (WGS) entry which is preliminary data.</text>
</comment>
<feature type="region of interest" description="Disordered" evidence="1">
    <location>
        <begin position="149"/>
        <end position="171"/>
    </location>
</feature>
<feature type="compositionally biased region" description="Polar residues" evidence="1">
    <location>
        <begin position="305"/>
        <end position="320"/>
    </location>
</feature>
<organism evidence="2 3">
    <name type="scientific">Pseudomonas quercus</name>
    <dbReference type="NCBI Taxonomy" id="2722792"/>
    <lineage>
        <taxon>Bacteria</taxon>
        <taxon>Pseudomonadati</taxon>
        <taxon>Pseudomonadota</taxon>
        <taxon>Gammaproteobacteria</taxon>
        <taxon>Pseudomonadales</taxon>
        <taxon>Pseudomonadaceae</taxon>
        <taxon>Pseudomonas</taxon>
    </lineage>
</organism>
<gene>
    <name evidence="2" type="ORF">HBH25_08810</name>
</gene>
<dbReference type="Proteomes" id="UP000746535">
    <property type="component" value="Unassembled WGS sequence"/>
</dbReference>
<proteinExistence type="predicted"/>
<feature type="region of interest" description="Disordered" evidence="1">
    <location>
        <begin position="299"/>
        <end position="334"/>
    </location>
</feature>
<feature type="compositionally biased region" description="Polar residues" evidence="1">
    <location>
        <begin position="228"/>
        <end position="274"/>
    </location>
</feature>
<feature type="region of interest" description="Disordered" evidence="1">
    <location>
        <begin position="392"/>
        <end position="443"/>
    </location>
</feature>
<feature type="compositionally biased region" description="Basic and acidic residues" evidence="1">
    <location>
        <begin position="392"/>
        <end position="405"/>
    </location>
</feature>